<evidence type="ECO:0000256" key="3">
    <source>
        <dbReference type="ARBA" id="ARBA00022676"/>
    </source>
</evidence>
<evidence type="ECO:0000256" key="8">
    <source>
        <dbReference type="ARBA" id="ARBA00023034"/>
    </source>
</evidence>
<dbReference type="GO" id="GO:0006493">
    <property type="term" value="P:protein O-linked glycosylation"/>
    <property type="evidence" value="ECO:0007669"/>
    <property type="project" value="TreeGrafter"/>
</dbReference>
<evidence type="ECO:0000256" key="1">
    <source>
        <dbReference type="ARBA" id="ARBA00004323"/>
    </source>
</evidence>
<sequence>MYFQSLTTEEDLWFIDTYPKEINSKPLNDQILKDSGLKAVFDKKFKLLLDAKMDIRRLRVENPDYFFHPFFSAMLTQEKEMRKNFLTTVKMGINELRAKEMPIPKWSVIMINPGWEMHSTNELYLLDQLDDNKNYMICQTKKIISNPKQISATINEIMKNSVVGWYIKVSRLQSLLNSTSVELCDGGFIISTEILIRLERLGLMLASLENIMDRKMALGSWWYASNDLFNPITFWLYNLANHASTAHFEGVELKLTSLDELNDAENNISGSTDGFIEYSKSPDLFIRRKAETKEPSLYPTIIELPEHFIENVKQEELDFLIKPNKACSEKRSLVALIKTANYASKNRKWVREMFKTLLQADDYYLYFLVGYEVEETQLFQNGKPYWVVNKDAPKISKQLQQEVVEYGDMIVADFPDTYDNLPIKTLSGYQFLKDNCAQKYDIVTFTDDDTFLDLPNILKYSATHLQSTEAAFRCLKGRPIEMTSAPYSGKYYIYPDIWPPSHIVPTYCNGQCSLLTRAAAEKIIDTALYTSRHEFRLEDFYFTGILRHKAGITNIKVLGIVTKKENGDRNGLCMHLRKPLTEETLTPLLEEYKEGTLRIELTS</sequence>
<keyword evidence="5" id="KW-0812">Transmembrane</keyword>
<dbReference type="InParanoid" id="E4X9R7"/>
<evidence type="ECO:0000256" key="9">
    <source>
        <dbReference type="ARBA" id="ARBA00023136"/>
    </source>
</evidence>
<comment type="similarity">
    <text evidence="2">Belongs to the glycosyltransferase 31 family.</text>
</comment>
<dbReference type="InterPro" id="IPR002659">
    <property type="entry name" value="Glyco_trans_31"/>
</dbReference>
<evidence type="ECO:0000256" key="6">
    <source>
        <dbReference type="ARBA" id="ARBA00022968"/>
    </source>
</evidence>
<accession>E4X9R7</accession>
<dbReference type="Pfam" id="PF01762">
    <property type="entry name" value="Galactosyl_T"/>
    <property type="match status" value="1"/>
</dbReference>
<evidence type="ECO:0000313" key="10">
    <source>
        <dbReference type="EMBL" id="CBY08465.1"/>
    </source>
</evidence>
<dbReference type="SUPFAM" id="SSF53448">
    <property type="entry name" value="Nucleotide-diphospho-sugar transferases"/>
    <property type="match status" value="1"/>
</dbReference>
<dbReference type="AlphaFoldDB" id="E4X9R7"/>
<dbReference type="PANTHER" id="PTHR11214:SF378">
    <property type="entry name" value="BETA-1,3-GALACTOSYLTRANSFERASE 4"/>
    <property type="match status" value="1"/>
</dbReference>
<keyword evidence="9" id="KW-0472">Membrane</keyword>
<evidence type="ECO:0000256" key="5">
    <source>
        <dbReference type="ARBA" id="ARBA00022692"/>
    </source>
</evidence>
<organism evidence="10">
    <name type="scientific">Oikopleura dioica</name>
    <name type="common">Tunicate</name>
    <dbReference type="NCBI Taxonomy" id="34765"/>
    <lineage>
        <taxon>Eukaryota</taxon>
        <taxon>Metazoa</taxon>
        <taxon>Chordata</taxon>
        <taxon>Tunicata</taxon>
        <taxon>Appendicularia</taxon>
        <taxon>Copelata</taxon>
        <taxon>Oikopleuridae</taxon>
        <taxon>Oikopleura</taxon>
    </lineage>
</organism>
<keyword evidence="4" id="KW-0808">Transferase</keyword>
<evidence type="ECO:0000313" key="11">
    <source>
        <dbReference type="Proteomes" id="UP000001307"/>
    </source>
</evidence>
<dbReference type="InterPro" id="IPR029044">
    <property type="entry name" value="Nucleotide-diphossugar_trans"/>
</dbReference>
<dbReference type="Proteomes" id="UP000001307">
    <property type="component" value="Unassembled WGS sequence"/>
</dbReference>
<dbReference type="GO" id="GO:0000139">
    <property type="term" value="C:Golgi membrane"/>
    <property type="evidence" value="ECO:0007669"/>
    <property type="project" value="UniProtKB-SubCell"/>
</dbReference>
<dbReference type="GO" id="GO:0016758">
    <property type="term" value="F:hexosyltransferase activity"/>
    <property type="evidence" value="ECO:0007669"/>
    <property type="project" value="InterPro"/>
</dbReference>
<protein>
    <recommendedName>
        <fullName evidence="12">Hexosyltransferase</fullName>
    </recommendedName>
</protein>
<evidence type="ECO:0000256" key="2">
    <source>
        <dbReference type="ARBA" id="ARBA00008661"/>
    </source>
</evidence>
<comment type="subcellular location">
    <subcellularLocation>
        <location evidence="1">Golgi apparatus membrane</location>
        <topology evidence="1">Single-pass type II membrane protein</topology>
    </subcellularLocation>
</comment>
<evidence type="ECO:0000256" key="7">
    <source>
        <dbReference type="ARBA" id="ARBA00022989"/>
    </source>
</evidence>
<name>E4X9R7_OIKDI</name>
<dbReference type="OrthoDB" id="5957813at2759"/>
<dbReference type="EMBL" id="FN653031">
    <property type="protein sequence ID" value="CBY08465.1"/>
    <property type="molecule type" value="Genomic_DNA"/>
</dbReference>
<keyword evidence="7" id="KW-1133">Transmembrane helix</keyword>
<proteinExistence type="inferred from homology"/>
<keyword evidence="8" id="KW-0333">Golgi apparatus</keyword>
<dbReference type="PANTHER" id="PTHR11214">
    <property type="entry name" value="BETA-1,3-N-ACETYLGLUCOSAMINYLTRANSFERASE"/>
    <property type="match status" value="1"/>
</dbReference>
<dbReference type="Gene3D" id="3.90.550.50">
    <property type="match status" value="1"/>
</dbReference>
<evidence type="ECO:0000256" key="4">
    <source>
        <dbReference type="ARBA" id="ARBA00022679"/>
    </source>
</evidence>
<reference evidence="10" key="1">
    <citation type="journal article" date="2010" name="Science">
        <title>Plasticity of animal genome architecture unmasked by rapid evolution of a pelagic tunicate.</title>
        <authorList>
            <person name="Denoeud F."/>
            <person name="Henriet S."/>
            <person name="Mungpakdee S."/>
            <person name="Aury J.M."/>
            <person name="Da Silva C."/>
            <person name="Brinkmann H."/>
            <person name="Mikhaleva J."/>
            <person name="Olsen L.C."/>
            <person name="Jubin C."/>
            <person name="Canestro C."/>
            <person name="Bouquet J.M."/>
            <person name="Danks G."/>
            <person name="Poulain J."/>
            <person name="Campsteijn C."/>
            <person name="Adamski M."/>
            <person name="Cross I."/>
            <person name="Yadetie F."/>
            <person name="Muffato M."/>
            <person name="Louis A."/>
            <person name="Butcher S."/>
            <person name="Tsagkogeorga G."/>
            <person name="Konrad A."/>
            <person name="Singh S."/>
            <person name="Jensen M.F."/>
            <person name="Cong E.H."/>
            <person name="Eikeseth-Otteraa H."/>
            <person name="Noel B."/>
            <person name="Anthouard V."/>
            <person name="Porcel B.M."/>
            <person name="Kachouri-Lafond R."/>
            <person name="Nishino A."/>
            <person name="Ugolini M."/>
            <person name="Chourrout P."/>
            <person name="Nishida H."/>
            <person name="Aasland R."/>
            <person name="Huzurbazar S."/>
            <person name="Westhof E."/>
            <person name="Delsuc F."/>
            <person name="Lehrach H."/>
            <person name="Reinhardt R."/>
            <person name="Weissenbach J."/>
            <person name="Roy S.W."/>
            <person name="Artiguenave F."/>
            <person name="Postlethwait J.H."/>
            <person name="Manak J.R."/>
            <person name="Thompson E.M."/>
            <person name="Jaillon O."/>
            <person name="Du Pasquier L."/>
            <person name="Boudinot P."/>
            <person name="Liberles D.A."/>
            <person name="Volff J.N."/>
            <person name="Philippe H."/>
            <person name="Lenhard B."/>
            <person name="Roest Crollius H."/>
            <person name="Wincker P."/>
            <person name="Chourrout D."/>
        </authorList>
    </citation>
    <scope>NUCLEOTIDE SEQUENCE [LARGE SCALE GENOMIC DNA]</scope>
</reference>
<keyword evidence="3" id="KW-0328">Glycosyltransferase</keyword>
<keyword evidence="11" id="KW-1185">Reference proteome</keyword>
<evidence type="ECO:0008006" key="12">
    <source>
        <dbReference type="Google" id="ProtNLM"/>
    </source>
</evidence>
<gene>
    <name evidence="10" type="ORF">GSOID_T00005036001</name>
</gene>
<keyword evidence="6" id="KW-0735">Signal-anchor</keyword>